<dbReference type="Proteomes" id="UP000823912">
    <property type="component" value="Unassembled WGS sequence"/>
</dbReference>
<dbReference type="InterPro" id="IPR036034">
    <property type="entry name" value="PDZ_sf"/>
</dbReference>
<dbReference type="InterPro" id="IPR041489">
    <property type="entry name" value="PDZ_6"/>
</dbReference>
<name>A0A9D1EB99_9FIRM</name>
<protein>
    <submittedName>
        <fullName evidence="3">SpoIVB peptidase</fullName>
        <ecNumber evidence="3">3.4.21.116</ecNumber>
    </submittedName>
</protein>
<dbReference type="InterPro" id="IPR014219">
    <property type="entry name" value="SpoIVB"/>
</dbReference>
<organism evidence="3 4">
    <name type="scientific">Candidatus Pullilachnospira gallistercoris</name>
    <dbReference type="NCBI Taxonomy" id="2840911"/>
    <lineage>
        <taxon>Bacteria</taxon>
        <taxon>Bacillati</taxon>
        <taxon>Bacillota</taxon>
        <taxon>Clostridia</taxon>
        <taxon>Lachnospirales</taxon>
        <taxon>Lachnospiraceae</taxon>
        <taxon>Lachnospiraceae incertae sedis</taxon>
        <taxon>Candidatus Pullilachnospira</taxon>
    </lineage>
</organism>
<evidence type="ECO:0000313" key="3">
    <source>
        <dbReference type="EMBL" id="HIR71770.1"/>
    </source>
</evidence>
<dbReference type="InterPro" id="IPR009003">
    <property type="entry name" value="Peptidase_S1_PA"/>
</dbReference>
<dbReference type="PROSITE" id="PS51494">
    <property type="entry name" value="SPOIVB"/>
    <property type="match status" value="1"/>
</dbReference>
<keyword evidence="1" id="KW-0812">Transmembrane</keyword>
<sequence>MRNCLFRNRRKLFAAAAAVYLLFAVALLYTYIPDEITVSGSTENLKLDIPATLQPIKESGDMEASSAVKASGTRQTYQCRLLGLIPLKQVEVVQAEEQSLYAVGMPVGIYMKMNHVLVVGTKELTSLEGIHSEPGKNIVQPGDYILSINDTEVTSKEQIGELVQESGGDKVRLRLQRDGETIEAAVEPVEVSGGLYQLGIWVKDDLAGVGTMTYFDENGSFGALGHGISDSDTGQMLAMGQGYLYHTTVLEISKSAAGEPGEVTGAISYGLKNQIGVIESNLDVGIYGTLNIPSSQRWYYREYPVGYKQEVEKDEAVVLFAVDGEVRAYHIAIDQIDYHAKEKNKSFVFHVDDPELMEATGGIVQGMSGAPIIQNGKIIGAVTHVFVNDPSRGYGIFIEDMLQH</sequence>
<dbReference type="GO" id="GO:0016787">
    <property type="term" value="F:hydrolase activity"/>
    <property type="evidence" value="ECO:0007669"/>
    <property type="project" value="UniProtKB-KW"/>
</dbReference>
<dbReference type="Pfam" id="PF05580">
    <property type="entry name" value="Peptidase_S55"/>
    <property type="match status" value="1"/>
</dbReference>
<keyword evidence="1" id="KW-1133">Transmembrane helix</keyword>
<dbReference type="SUPFAM" id="SSF50156">
    <property type="entry name" value="PDZ domain-like"/>
    <property type="match status" value="1"/>
</dbReference>
<reference evidence="3" key="2">
    <citation type="journal article" date="2021" name="PeerJ">
        <title>Extensive microbial diversity within the chicken gut microbiome revealed by metagenomics and culture.</title>
        <authorList>
            <person name="Gilroy R."/>
            <person name="Ravi A."/>
            <person name="Getino M."/>
            <person name="Pursley I."/>
            <person name="Horton D.L."/>
            <person name="Alikhan N.F."/>
            <person name="Baker D."/>
            <person name="Gharbi K."/>
            <person name="Hall N."/>
            <person name="Watson M."/>
            <person name="Adriaenssens E.M."/>
            <person name="Foster-Nyarko E."/>
            <person name="Jarju S."/>
            <person name="Secka A."/>
            <person name="Antonio M."/>
            <person name="Oren A."/>
            <person name="Chaudhuri R.R."/>
            <person name="La Ragione R."/>
            <person name="Hildebrand F."/>
            <person name="Pallen M.J."/>
        </authorList>
    </citation>
    <scope>NUCLEOTIDE SEQUENCE</scope>
    <source>
        <strain evidence="3">ChiSjej5B23-6657</strain>
    </source>
</reference>
<dbReference type="AlphaFoldDB" id="A0A9D1EB99"/>
<dbReference type="Pfam" id="PF17820">
    <property type="entry name" value="PDZ_6"/>
    <property type="match status" value="1"/>
</dbReference>
<dbReference type="NCBIfam" id="TIGR02860">
    <property type="entry name" value="spore_IV_B"/>
    <property type="match status" value="1"/>
</dbReference>
<evidence type="ECO:0000256" key="1">
    <source>
        <dbReference type="SAM" id="Phobius"/>
    </source>
</evidence>
<evidence type="ECO:0000259" key="2">
    <source>
        <dbReference type="PROSITE" id="PS51494"/>
    </source>
</evidence>
<reference evidence="3" key="1">
    <citation type="submission" date="2020-10" db="EMBL/GenBank/DDBJ databases">
        <authorList>
            <person name="Gilroy R."/>
        </authorList>
    </citation>
    <scope>NUCLEOTIDE SEQUENCE</scope>
    <source>
        <strain evidence="3">ChiSjej5B23-6657</strain>
    </source>
</reference>
<gene>
    <name evidence="3" type="primary">spoIVB</name>
    <name evidence="3" type="ORF">IAA55_10905</name>
</gene>
<proteinExistence type="predicted"/>
<dbReference type="Gene3D" id="2.30.42.10">
    <property type="match status" value="1"/>
</dbReference>
<keyword evidence="1" id="KW-0472">Membrane</keyword>
<dbReference type="SUPFAM" id="SSF50494">
    <property type="entry name" value="Trypsin-like serine proteases"/>
    <property type="match status" value="1"/>
</dbReference>
<feature type="transmembrane region" description="Helical" evidence="1">
    <location>
        <begin position="12"/>
        <end position="32"/>
    </location>
</feature>
<accession>A0A9D1EB99</accession>
<feature type="domain" description="Peptidase S55" evidence="2">
    <location>
        <begin position="180"/>
        <end position="404"/>
    </location>
</feature>
<dbReference type="EC" id="3.4.21.116" evidence="3"/>
<dbReference type="EMBL" id="DVHM01000183">
    <property type="protein sequence ID" value="HIR71770.1"/>
    <property type="molecule type" value="Genomic_DNA"/>
</dbReference>
<keyword evidence="3" id="KW-0378">Hydrolase</keyword>
<evidence type="ECO:0000313" key="4">
    <source>
        <dbReference type="Proteomes" id="UP000823912"/>
    </source>
</evidence>
<dbReference type="InterPro" id="IPR008763">
    <property type="entry name" value="Peptidase_S55"/>
</dbReference>
<comment type="caution">
    <text evidence="3">The sequence shown here is derived from an EMBL/GenBank/DDBJ whole genome shotgun (WGS) entry which is preliminary data.</text>
</comment>